<dbReference type="SUPFAM" id="SSF111369">
    <property type="entry name" value="HlyD-like secretion proteins"/>
    <property type="match status" value="2"/>
</dbReference>
<dbReference type="RefSeq" id="WP_054063350.1">
    <property type="nucleotide sequence ID" value="NZ_JSYZ01000012.1"/>
</dbReference>
<evidence type="ECO:0000259" key="4">
    <source>
        <dbReference type="Pfam" id="PF25917"/>
    </source>
</evidence>
<gene>
    <name evidence="6" type="ORF">PF66_03474</name>
</gene>
<dbReference type="AlphaFoldDB" id="A0A0N0E3F4"/>
<dbReference type="GO" id="GO:0055085">
    <property type="term" value="P:transmembrane transport"/>
    <property type="evidence" value="ECO:0007669"/>
    <property type="project" value="InterPro"/>
</dbReference>
<feature type="domain" description="Multidrug resistance protein MdtA-like barrel-sandwich hybrid" evidence="4">
    <location>
        <begin position="64"/>
        <end position="273"/>
    </location>
</feature>
<dbReference type="OrthoDB" id="9811754at2"/>
<dbReference type="Pfam" id="PF25917">
    <property type="entry name" value="BSH_RND"/>
    <property type="match status" value="1"/>
</dbReference>
<feature type="coiled-coil region" evidence="2">
    <location>
        <begin position="96"/>
        <end position="217"/>
    </location>
</feature>
<dbReference type="PATRIC" id="fig|50340.43.peg.773"/>
<evidence type="ECO:0000256" key="1">
    <source>
        <dbReference type="ARBA" id="ARBA00009477"/>
    </source>
</evidence>
<dbReference type="Pfam" id="PF25963">
    <property type="entry name" value="Beta-barrel_AAEA"/>
    <property type="match status" value="1"/>
</dbReference>
<evidence type="ECO:0000313" key="6">
    <source>
        <dbReference type="EMBL" id="KPA90012.1"/>
    </source>
</evidence>
<keyword evidence="3" id="KW-1133">Transmembrane helix</keyword>
<dbReference type="Gene3D" id="2.40.50.100">
    <property type="match status" value="1"/>
</dbReference>
<dbReference type="InterPro" id="IPR050739">
    <property type="entry name" value="MFP"/>
</dbReference>
<keyword evidence="7" id="KW-1185">Reference proteome</keyword>
<reference evidence="6 7" key="1">
    <citation type="journal article" date="2015" name="PLoS ONE">
        <title>Rice-Infecting Pseudomonas Genomes Are Highly Accessorized and Harbor Multiple Putative Virulence Mechanisms to Cause Sheath Brown Rot.</title>
        <authorList>
            <person name="Quibod I.L."/>
            <person name="Grande G."/>
            <person name="Oreiro E.G."/>
            <person name="Borja F.N."/>
            <person name="Dossa G.S."/>
            <person name="Mauleon R."/>
            <person name="Cruz C.V."/>
            <person name="Oliva R."/>
        </authorList>
    </citation>
    <scope>NUCLEOTIDE SEQUENCE [LARGE SCALE GENOMIC DNA]</scope>
    <source>
        <strain evidence="6 7">IRRI 6609</strain>
    </source>
</reference>
<feature type="domain" description="p-hydroxybenzoic acid efflux pump subunit AaeA-like beta-barrel" evidence="5">
    <location>
        <begin position="279"/>
        <end position="369"/>
    </location>
</feature>
<dbReference type="EMBL" id="JSYZ01000012">
    <property type="protein sequence ID" value="KPA90012.1"/>
    <property type="molecule type" value="Genomic_DNA"/>
</dbReference>
<feature type="transmembrane region" description="Helical" evidence="3">
    <location>
        <begin position="25"/>
        <end position="45"/>
    </location>
</feature>
<dbReference type="InterPro" id="IPR058625">
    <property type="entry name" value="MdtA-like_BSH"/>
</dbReference>
<dbReference type="Gene3D" id="1.10.287.470">
    <property type="entry name" value="Helix hairpin bin"/>
    <property type="match status" value="1"/>
</dbReference>
<dbReference type="PANTHER" id="PTHR30386">
    <property type="entry name" value="MEMBRANE FUSION SUBUNIT OF EMRAB-TOLC MULTIDRUG EFFLUX PUMP"/>
    <property type="match status" value="1"/>
</dbReference>
<proteinExistence type="inferred from homology"/>
<evidence type="ECO:0000256" key="3">
    <source>
        <dbReference type="SAM" id="Phobius"/>
    </source>
</evidence>
<dbReference type="PANTHER" id="PTHR30386:SF24">
    <property type="entry name" value="MULTIDRUG RESISTANCE EFFLUX PUMP"/>
    <property type="match status" value="1"/>
</dbReference>
<protein>
    <submittedName>
        <fullName evidence="6">Multidrug resistance efflux pump</fullName>
    </submittedName>
</protein>
<keyword evidence="3" id="KW-0472">Membrane</keyword>
<evidence type="ECO:0000259" key="5">
    <source>
        <dbReference type="Pfam" id="PF25963"/>
    </source>
</evidence>
<dbReference type="STRING" id="50340.PF66_03474"/>
<organism evidence="6 7">
    <name type="scientific">Pseudomonas asplenii</name>
    <dbReference type="NCBI Taxonomy" id="53407"/>
    <lineage>
        <taxon>Bacteria</taxon>
        <taxon>Pseudomonadati</taxon>
        <taxon>Pseudomonadota</taxon>
        <taxon>Gammaproteobacteria</taxon>
        <taxon>Pseudomonadales</taxon>
        <taxon>Pseudomonadaceae</taxon>
        <taxon>Pseudomonas</taxon>
    </lineage>
</organism>
<dbReference type="InterPro" id="IPR058634">
    <property type="entry name" value="AaeA-lik-b-barrel"/>
</dbReference>
<sequence length="380" mass="41394">MNLAVDEQTLAQGEQLRKKARRRRLMLLGGAIAVLGALGFGSWWATTGRYLESTDDAYVRADWVALSARVPGYVAEVLVQDDQPVKAGDVVVRLQDRDYQARLAQAQAAVAEAQAALVAGRASRQVAAERVGLQQQAIAVAQAQVRSAAAENQRAELDRRRYQGLARDDAATVQRLESANASAQQAMAALQGAQAGLRRQQAQLGESRARLQLAEAEIQQQIAVHASTVARARLAEQDVEDTLIRAPIDGVVGQRRVRAGQYLVAGQPMLAVVPVRQAYVVANYKETQLADMRPGQPVEIHVDSFFHRPLHGRVVSFSPGSGNVFALLPSDNATGNFTKIVQRFPVRIQLDPDNEVLPILPGMSVTTVVDTHRQEARNER</sequence>
<dbReference type="Gene3D" id="2.40.30.170">
    <property type="match status" value="1"/>
</dbReference>
<accession>A0A0N0E3F4</accession>
<dbReference type="Proteomes" id="UP000037931">
    <property type="component" value="Unassembled WGS sequence"/>
</dbReference>
<comment type="caution">
    <text evidence="6">The sequence shown here is derived from an EMBL/GenBank/DDBJ whole genome shotgun (WGS) entry which is preliminary data.</text>
</comment>
<name>A0A0N0E3F4_9PSED</name>
<keyword evidence="3" id="KW-0812">Transmembrane</keyword>
<keyword evidence="2" id="KW-0175">Coiled coil</keyword>
<dbReference type="PRINTS" id="PR01490">
    <property type="entry name" value="RTXTOXIND"/>
</dbReference>
<evidence type="ECO:0000313" key="7">
    <source>
        <dbReference type="Proteomes" id="UP000037931"/>
    </source>
</evidence>
<evidence type="ECO:0000256" key="2">
    <source>
        <dbReference type="SAM" id="Coils"/>
    </source>
</evidence>
<comment type="similarity">
    <text evidence="1">Belongs to the membrane fusion protein (MFP) (TC 8.A.1) family.</text>
</comment>